<sequence>MSSDGRRVMCDLTNRSRESVSEIPLKRTKKQKFGSILDYWGRLERKLDHSMTLEGVLGPMERLMQAMHDSAAVYVVTRGMREIRAILTGRMVAFDRYWNLILADVTEYKTVAYPKLQSRMAQRNHSVSSRESEIMPSESPRLDMENEKQTASTQFDDPTGFSAVLEPVCNRYGQLFIRGANIVFVRILPTAATTEMGDKMTEEEPLDQLPITGYDYSVGSLTEEEYRQWIEHTFLHMFQAYDQVGGIPCRELLNRFQYRGYGLPQDRRKDLILYLDANRDGRITYEQFRAVLVHKRYLDLSPYQRVALCALLAANPGLRLAAARARAIKHLQMLDAIGRGAGDDDKVVTSEKLPNAITGYAGNCDDDGNGDGGAMFRLEPDGVWPTSRARLGRRCQPGEALTIMEEEYIPEFYLKVLKCLPPPIFCSVVVLVQLAVFIYYAVELNRRAEAEPANALTWSSGFPYFSPLFFDPRRRREVWRFFTYFLVHQGIWHVIFNSLVTLLLGSLMEWAQGTWRVAVLYFLGVLAGSLATSVWDPRTIGIGASGGAYALLGAHLALTVVHWEEMKHDFFAVARVSTAAKRAMAVAVSGIFRVCLILLLCAVDFGIALYERYGLPDAPLHASYSPIPAGLMTGVLVGVPLLRYFHERPWERIEFWACFGVCFALFIFTIFWNIFWPGYPTQKI</sequence>
<organism evidence="9 10">
    <name type="scientific">Echinococcus canadensis</name>
    <dbReference type="NCBI Taxonomy" id="519352"/>
    <lineage>
        <taxon>Eukaryota</taxon>
        <taxon>Metazoa</taxon>
        <taxon>Spiralia</taxon>
        <taxon>Lophotrochozoa</taxon>
        <taxon>Platyhelminthes</taxon>
        <taxon>Cestoda</taxon>
        <taxon>Eucestoda</taxon>
        <taxon>Cyclophyllidea</taxon>
        <taxon>Taeniidae</taxon>
        <taxon>Echinococcus</taxon>
        <taxon>Echinococcus canadensis group</taxon>
    </lineage>
</organism>
<protein>
    <submittedName>
        <fullName evidence="10">EF-hand domain-containing protein</fullName>
    </submittedName>
</protein>
<dbReference type="InterPro" id="IPR051739">
    <property type="entry name" value="Rhomboid_IM_Serine_Proteases"/>
</dbReference>
<feature type="transmembrane region" description="Helical" evidence="7">
    <location>
        <begin position="654"/>
        <end position="675"/>
    </location>
</feature>
<dbReference type="InterPro" id="IPR010920">
    <property type="entry name" value="LSM_dom_sf"/>
</dbReference>
<evidence type="ECO:0000256" key="6">
    <source>
        <dbReference type="SAM" id="MobiDB-lite"/>
    </source>
</evidence>
<feature type="transmembrane region" description="Helical" evidence="7">
    <location>
        <begin position="622"/>
        <end position="642"/>
    </location>
</feature>
<evidence type="ECO:0000313" key="9">
    <source>
        <dbReference type="Proteomes" id="UP000887562"/>
    </source>
</evidence>
<comment type="subcellular location">
    <subcellularLocation>
        <location evidence="1">Membrane</location>
        <topology evidence="1">Multi-pass membrane protein</topology>
    </subcellularLocation>
</comment>
<feature type="transmembrane region" description="Helical" evidence="7">
    <location>
        <begin position="420"/>
        <end position="441"/>
    </location>
</feature>
<reference evidence="10" key="1">
    <citation type="submission" date="2022-11" db="UniProtKB">
        <authorList>
            <consortium name="WormBaseParasite"/>
        </authorList>
    </citation>
    <scope>IDENTIFICATION</scope>
</reference>
<dbReference type="GO" id="GO:0004252">
    <property type="term" value="F:serine-type endopeptidase activity"/>
    <property type="evidence" value="ECO:0007669"/>
    <property type="project" value="InterPro"/>
</dbReference>
<name>A0A915EUI2_9CEST</name>
<dbReference type="SUPFAM" id="SSF50182">
    <property type="entry name" value="Sm-like ribonucleoproteins"/>
    <property type="match status" value="1"/>
</dbReference>
<keyword evidence="4 7" id="KW-1133">Transmembrane helix</keyword>
<dbReference type="SMART" id="SM00651">
    <property type="entry name" value="Sm"/>
    <property type="match status" value="1"/>
</dbReference>
<evidence type="ECO:0000259" key="8">
    <source>
        <dbReference type="PROSITE" id="PS50222"/>
    </source>
</evidence>
<evidence type="ECO:0000256" key="7">
    <source>
        <dbReference type="SAM" id="Phobius"/>
    </source>
</evidence>
<dbReference type="Pfam" id="PF01694">
    <property type="entry name" value="Rhomboid"/>
    <property type="match status" value="1"/>
</dbReference>
<feature type="region of interest" description="Disordered" evidence="6">
    <location>
        <begin position="122"/>
        <end position="155"/>
    </location>
</feature>
<dbReference type="InterPro" id="IPR035952">
    <property type="entry name" value="Rhomboid-like_sf"/>
</dbReference>
<feature type="domain" description="EF-hand" evidence="8">
    <location>
        <begin position="263"/>
        <end position="298"/>
    </location>
</feature>
<dbReference type="SUPFAM" id="SSF144091">
    <property type="entry name" value="Rhomboid-like"/>
    <property type="match status" value="1"/>
</dbReference>
<feature type="transmembrane region" description="Helical" evidence="7">
    <location>
        <begin position="517"/>
        <end position="535"/>
    </location>
</feature>
<feature type="transmembrane region" description="Helical" evidence="7">
    <location>
        <begin position="482"/>
        <end position="505"/>
    </location>
</feature>
<dbReference type="InterPro" id="IPR001163">
    <property type="entry name" value="Sm_dom_euk/arc"/>
</dbReference>
<dbReference type="Gene3D" id="1.20.1540.10">
    <property type="entry name" value="Rhomboid-like"/>
    <property type="match status" value="1"/>
</dbReference>
<keyword evidence="9" id="KW-1185">Reference proteome</keyword>
<evidence type="ECO:0000256" key="1">
    <source>
        <dbReference type="ARBA" id="ARBA00004141"/>
    </source>
</evidence>
<dbReference type="PANTHER" id="PTHR45840:SF2">
    <property type="entry name" value="PROTEIN RHOMBOID-RELATED"/>
    <property type="match status" value="1"/>
</dbReference>
<evidence type="ECO:0000313" key="10">
    <source>
        <dbReference type="WBParaSite" id="maker-E.canG7_contigs_4646-snap-gene-0.67-mRNA-1"/>
    </source>
</evidence>
<dbReference type="SUPFAM" id="SSF47473">
    <property type="entry name" value="EF-hand"/>
    <property type="match status" value="1"/>
</dbReference>
<comment type="similarity">
    <text evidence="2">Belongs to the peptidase S54 family.</text>
</comment>
<dbReference type="AlphaFoldDB" id="A0A915EUI2"/>
<dbReference type="InterPro" id="IPR011992">
    <property type="entry name" value="EF-hand-dom_pair"/>
</dbReference>
<proteinExistence type="inferred from homology"/>
<evidence type="ECO:0000256" key="3">
    <source>
        <dbReference type="ARBA" id="ARBA00022692"/>
    </source>
</evidence>
<dbReference type="Proteomes" id="UP000887562">
    <property type="component" value="Unplaced"/>
</dbReference>
<dbReference type="Gene3D" id="1.10.238.10">
    <property type="entry name" value="EF-hand"/>
    <property type="match status" value="1"/>
</dbReference>
<evidence type="ECO:0000256" key="4">
    <source>
        <dbReference type="ARBA" id="ARBA00022989"/>
    </source>
</evidence>
<keyword evidence="5 7" id="KW-0472">Membrane</keyword>
<evidence type="ECO:0000256" key="5">
    <source>
        <dbReference type="ARBA" id="ARBA00023136"/>
    </source>
</evidence>
<dbReference type="InterPro" id="IPR022764">
    <property type="entry name" value="Peptidase_S54_rhomboid_dom"/>
</dbReference>
<dbReference type="InterPro" id="IPR002048">
    <property type="entry name" value="EF_hand_dom"/>
</dbReference>
<evidence type="ECO:0000256" key="2">
    <source>
        <dbReference type="ARBA" id="ARBA00009045"/>
    </source>
</evidence>
<accession>A0A915EUI2</accession>
<dbReference type="WBParaSite" id="maker-E.canG7_contigs_4646-snap-gene-0.67-mRNA-1">
    <property type="protein sequence ID" value="maker-E.canG7_contigs_4646-snap-gene-0.67-mRNA-1"/>
    <property type="gene ID" value="EcG7_03008"/>
</dbReference>
<dbReference type="GO" id="GO:0016020">
    <property type="term" value="C:membrane"/>
    <property type="evidence" value="ECO:0007669"/>
    <property type="project" value="UniProtKB-SubCell"/>
</dbReference>
<feature type="transmembrane region" description="Helical" evidence="7">
    <location>
        <begin position="584"/>
        <end position="610"/>
    </location>
</feature>
<dbReference type="PANTHER" id="PTHR45840">
    <property type="entry name" value="RHOMBOID-RELATED PROTEIN"/>
    <property type="match status" value="1"/>
</dbReference>
<dbReference type="GO" id="GO:0005509">
    <property type="term" value="F:calcium ion binding"/>
    <property type="evidence" value="ECO:0007669"/>
    <property type="project" value="InterPro"/>
</dbReference>
<keyword evidence="3 7" id="KW-0812">Transmembrane</keyword>
<dbReference type="Gene3D" id="2.30.30.100">
    <property type="match status" value="1"/>
</dbReference>
<dbReference type="PROSITE" id="PS50222">
    <property type="entry name" value="EF_HAND_2"/>
    <property type="match status" value="1"/>
</dbReference>